<dbReference type="Proteomes" id="UP000281553">
    <property type="component" value="Unassembled WGS sequence"/>
</dbReference>
<evidence type="ECO:0000313" key="3">
    <source>
        <dbReference type="Proteomes" id="UP000281553"/>
    </source>
</evidence>
<keyword evidence="3" id="KW-1185">Reference proteome</keyword>
<feature type="compositionally biased region" description="Basic and acidic residues" evidence="1">
    <location>
        <begin position="1"/>
        <end position="33"/>
    </location>
</feature>
<dbReference type="AlphaFoldDB" id="A0A3P7LI41"/>
<feature type="region of interest" description="Disordered" evidence="1">
    <location>
        <begin position="1"/>
        <end position="76"/>
    </location>
</feature>
<sequence length="76" mass="8364">MELKLLSKGGDEVEKNVDVQENLREADKGRAGDMEIQVPPGSVSESMHSLHVSHTNLAPAMDEKEKIRRKSVALPV</sequence>
<evidence type="ECO:0000313" key="2">
    <source>
        <dbReference type="EMBL" id="VDN11567.1"/>
    </source>
</evidence>
<evidence type="ECO:0000256" key="1">
    <source>
        <dbReference type="SAM" id="MobiDB-lite"/>
    </source>
</evidence>
<name>A0A3P7LI41_DIBLA</name>
<proteinExistence type="predicted"/>
<dbReference type="EMBL" id="UYRU01051750">
    <property type="protein sequence ID" value="VDN11567.1"/>
    <property type="molecule type" value="Genomic_DNA"/>
</dbReference>
<accession>A0A3P7LI41</accession>
<gene>
    <name evidence="2" type="ORF">DILT_LOCUS7398</name>
</gene>
<feature type="compositionally biased region" description="Basic residues" evidence="1">
    <location>
        <begin position="67"/>
        <end position="76"/>
    </location>
</feature>
<reference evidence="2 3" key="1">
    <citation type="submission" date="2018-11" db="EMBL/GenBank/DDBJ databases">
        <authorList>
            <consortium name="Pathogen Informatics"/>
        </authorList>
    </citation>
    <scope>NUCLEOTIDE SEQUENCE [LARGE SCALE GENOMIC DNA]</scope>
</reference>
<feature type="compositionally biased region" description="Polar residues" evidence="1">
    <location>
        <begin position="43"/>
        <end position="56"/>
    </location>
</feature>
<organism evidence="2 3">
    <name type="scientific">Dibothriocephalus latus</name>
    <name type="common">Fish tapeworm</name>
    <name type="synonym">Diphyllobothrium latum</name>
    <dbReference type="NCBI Taxonomy" id="60516"/>
    <lineage>
        <taxon>Eukaryota</taxon>
        <taxon>Metazoa</taxon>
        <taxon>Spiralia</taxon>
        <taxon>Lophotrochozoa</taxon>
        <taxon>Platyhelminthes</taxon>
        <taxon>Cestoda</taxon>
        <taxon>Eucestoda</taxon>
        <taxon>Diphyllobothriidea</taxon>
        <taxon>Diphyllobothriidae</taxon>
        <taxon>Dibothriocephalus</taxon>
    </lineage>
</organism>
<protein>
    <submittedName>
        <fullName evidence="2">Uncharacterized protein</fullName>
    </submittedName>
</protein>